<dbReference type="EMBL" id="PGFB01000001">
    <property type="protein sequence ID" value="PJJ64985.1"/>
    <property type="molecule type" value="Genomic_DNA"/>
</dbReference>
<evidence type="ECO:0000313" key="3">
    <source>
        <dbReference type="EMBL" id="PJJ64985.1"/>
    </source>
</evidence>
<name>A0A2M9C374_9MICO</name>
<comment type="caution">
    <text evidence="3">The sequence shown here is derived from an EMBL/GenBank/DDBJ whole genome shotgun (WGS) entry which is preliminary data.</text>
</comment>
<gene>
    <name evidence="3" type="ORF">CLV54_0010</name>
</gene>
<keyword evidence="2" id="KW-0812">Transmembrane</keyword>
<evidence type="ECO:0000313" key="4">
    <source>
        <dbReference type="Proteomes" id="UP000230161"/>
    </source>
</evidence>
<dbReference type="Gene3D" id="3.40.190.10">
    <property type="entry name" value="Periplasmic binding protein-like II"/>
    <property type="match status" value="1"/>
</dbReference>
<feature type="region of interest" description="Disordered" evidence="1">
    <location>
        <begin position="767"/>
        <end position="835"/>
    </location>
</feature>
<dbReference type="SUPFAM" id="SSF53850">
    <property type="entry name" value="Periplasmic binding protein-like II"/>
    <property type="match status" value="1"/>
</dbReference>
<proteinExistence type="predicted"/>
<dbReference type="AlphaFoldDB" id="A0A2M9C374"/>
<sequence>MTRVLNSLTTVVLRSATFLLEKPVHSSLSTRRRRGVLNSLVVGLIVGSTTAGLVALAGLTPVQAEDASSSAVRVTAQDQDPDFVNAPFPQLAVTVSQTKDLTSQGVLVSWKGGKQSSVPGSTGGTNFLQIMQCWGDDPDDPTQPDRTTCQYGGFHTPGATRDNTVETEDVAEEDLEYTSIGGSLANPTYTSIPFRSATGKTIASVVNGKKDETVNVNTNEFFTDSTTNEIPWSGSGADGSGTAKFEIQTAVQTPGLGCGESITQPDGTTAPRSCWLVIVPRAENDPGVTGITKSGLFWESWKHHLAVKLDFKPLSIACNIGAAERQVSGSELAALAIRSWQPRLCTSQGGAAYTLSTTADSDSLRTALTSDEAPLALASRPYSEGLEDSLVYAPVALTGVSIGFSIDRQPVASGELPEDIASKTGTAFTSINLTPRLLAKLLSYSYLDSLPTLADKTHLGLRGQPASNPRNLTMDPDFLAINDPEWQYESLISPSLADLLIPQGRSDTAWQVWRYIMSDKDAVDFLAGRPDPWGMVVNPWNSTNAEVNPAEVGFEAPREDFPKADPTEQPAQADGSLPLNIVAWRPYTNDLDQSAYLALRGDGQLLGPWDIQASPPKYPKAPRAVSGYQRVLALSDTASAARYQVVSASLLNGAGQFVAPTPESFLAAAAAMTPAAGQDQVYEFDSSSANADAAPTAYPLTMPVYAVANPRSKDSEARADYAAFIRYAATAGQQPGTDFGQLPMGYAPIPKGWETQALAAADAIQTGPKVPAPQPSGGSVPPASRPAANNASSGGGAVVPNAPASGSGPQNPAATGESAGLVLGGPTPKDPDVGPIGSAVPIGALAGLGAALAVPFMTRTRGKRL</sequence>
<reference evidence="3 4" key="1">
    <citation type="submission" date="2017-11" db="EMBL/GenBank/DDBJ databases">
        <title>Genomic Encyclopedia of Archaeal and Bacterial Type Strains, Phase II (KMG-II): From Individual Species to Whole Genera.</title>
        <authorList>
            <person name="Goeker M."/>
        </authorList>
    </citation>
    <scope>NUCLEOTIDE SEQUENCE [LARGE SCALE GENOMIC DNA]</scope>
    <source>
        <strain evidence="3 4">DSM 25625</strain>
    </source>
</reference>
<dbReference type="Proteomes" id="UP000230161">
    <property type="component" value="Unassembled WGS sequence"/>
</dbReference>
<organism evidence="3 4">
    <name type="scientific">Compostimonas suwonensis</name>
    <dbReference type="NCBI Taxonomy" id="1048394"/>
    <lineage>
        <taxon>Bacteria</taxon>
        <taxon>Bacillati</taxon>
        <taxon>Actinomycetota</taxon>
        <taxon>Actinomycetes</taxon>
        <taxon>Micrococcales</taxon>
        <taxon>Microbacteriaceae</taxon>
        <taxon>Compostimonas</taxon>
    </lineage>
</organism>
<keyword evidence="2" id="KW-0472">Membrane</keyword>
<accession>A0A2M9C374</accession>
<feature type="transmembrane region" description="Helical" evidence="2">
    <location>
        <begin position="36"/>
        <end position="59"/>
    </location>
</feature>
<evidence type="ECO:0000256" key="1">
    <source>
        <dbReference type="SAM" id="MobiDB-lite"/>
    </source>
</evidence>
<feature type="compositionally biased region" description="Low complexity" evidence="1">
    <location>
        <begin position="780"/>
        <end position="792"/>
    </location>
</feature>
<feature type="transmembrane region" description="Helical" evidence="2">
    <location>
        <begin position="836"/>
        <end position="857"/>
    </location>
</feature>
<protein>
    <submittedName>
        <fullName evidence="3">Uncharacterized protein</fullName>
    </submittedName>
</protein>
<keyword evidence="2" id="KW-1133">Transmembrane helix</keyword>
<keyword evidence="4" id="KW-1185">Reference proteome</keyword>
<evidence type="ECO:0000256" key="2">
    <source>
        <dbReference type="SAM" id="Phobius"/>
    </source>
</evidence>